<dbReference type="Proteomes" id="UP000762586">
    <property type="component" value="Unassembled WGS sequence"/>
</dbReference>
<accession>A0A3S0ZNP7</accession>
<evidence type="ECO:0000256" key="1">
    <source>
        <dbReference type="SAM" id="Phobius"/>
    </source>
</evidence>
<dbReference type="AlphaFoldDB" id="A0A3S0ZNP7"/>
<keyword evidence="1" id="KW-0812">Transmembrane</keyword>
<dbReference type="RefSeq" id="WP_119872286.1">
    <property type="nucleotide sequence ID" value="NZ_CP059955.1"/>
</dbReference>
<keyword evidence="5" id="KW-1185">Reference proteome</keyword>
<reference evidence="3 4" key="2">
    <citation type="submission" date="2020-11" db="EMBL/GenBank/DDBJ databases">
        <title>Complete genome sequence of Pectobacterium brasiliense strain F126.</title>
        <authorList>
            <person name="Miroshnikov K."/>
            <person name="Vo T.N.H."/>
            <person name="Khodykina M.V."/>
            <person name="Kabanova A.P."/>
            <person name="Shneider M."/>
            <person name="Korzhenkov A."/>
            <person name="Toschakov S.V."/>
            <person name="Miroshnikov K.A."/>
            <person name="Ignatov A.N."/>
            <person name="Mikhailova Y.V."/>
            <person name="Shelenkov A."/>
            <person name="Yanushevich Y.G."/>
            <person name="Evseev P.V."/>
        </authorList>
    </citation>
    <scope>NUCLEOTIDE SEQUENCE [LARGE SCALE GENOMIC DNA]</scope>
    <source>
        <strain evidence="3 4">F126</strain>
    </source>
</reference>
<proteinExistence type="predicted"/>
<evidence type="ECO:0000313" key="3">
    <source>
        <dbReference type="EMBL" id="QPK22888.1"/>
    </source>
</evidence>
<sequence length="162" mass="17911">MALTKCRECKKEVSMSAKVCPHCGIKDPGVTLGMMLVMIVILTAIGWGIFRWVSSDEESAAPKACSPTDGQCLFKVNVVDATAHCKPLVEKASKYNYEWADDIIDNLFSRFLLDSKSNQLTFIGDKVKFTNILNDKTTMTYACTLDLKTKGVVNFDIAEGKL</sequence>
<evidence type="ECO:0000313" key="5">
    <source>
        <dbReference type="Proteomes" id="UP000762586"/>
    </source>
</evidence>
<evidence type="ECO:0000313" key="2">
    <source>
        <dbReference type="EMBL" id="MBN3108749.1"/>
    </source>
</evidence>
<keyword evidence="1" id="KW-0472">Membrane</keyword>
<dbReference type="EMBL" id="JACGET010000040">
    <property type="protein sequence ID" value="MBN3108749.1"/>
    <property type="molecule type" value="Genomic_DNA"/>
</dbReference>
<dbReference type="EMBL" id="CP065031">
    <property type="protein sequence ID" value="QPK22888.1"/>
    <property type="molecule type" value="Genomic_DNA"/>
</dbReference>
<evidence type="ECO:0000313" key="4">
    <source>
        <dbReference type="Proteomes" id="UP000269351"/>
    </source>
</evidence>
<organism evidence="3 4">
    <name type="scientific">Pectobacterium brasiliense</name>
    <dbReference type="NCBI Taxonomy" id="180957"/>
    <lineage>
        <taxon>Bacteria</taxon>
        <taxon>Pseudomonadati</taxon>
        <taxon>Pseudomonadota</taxon>
        <taxon>Gammaproteobacteria</taxon>
        <taxon>Enterobacterales</taxon>
        <taxon>Pectobacteriaceae</taxon>
        <taxon>Pectobacterium</taxon>
    </lineage>
</organism>
<dbReference type="Proteomes" id="UP000269351">
    <property type="component" value="Chromosome"/>
</dbReference>
<name>A0A3S0ZNP7_9GAMM</name>
<protein>
    <submittedName>
        <fullName evidence="3">Uncharacterized protein</fullName>
    </submittedName>
</protein>
<keyword evidence="1" id="KW-1133">Transmembrane helix</keyword>
<reference evidence="2 5" key="1">
    <citation type="submission" date="2020-07" db="EMBL/GenBank/DDBJ databases">
        <title>A pangenomic view of the genus Pectobacterium provides insights into genome organization, phylogeny, and virulence.</title>
        <authorList>
            <person name="Jonkheer E."/>
            <person name="Brankovics B."/>
            <person name="Houwers I."/>
            <person name="Van Der Wolf J."/>
            <person name="Bonants P."/>
            <person name="Vreeburg R."/>
            <person name="Bollema R."/>
            <person name="De Haan J."/>
            <person name="Berke L."/>
            <person name="De Ridder D."/>
            <person name="Smit S."/>
            <person name="Van Der Lee T.A.J."/>
        </authorList>
    </citation>
    <scope>NUCLEOTIDE SEQUENCE [LARGE SCALE GENOMIC DNA]</scope>
    <source>
        <strain evidence="2 5">NAK:384</strain>
    </source>
</reference>
<gene>
    <name evidence="3" type="ORF">F126LOC_014620</name>
    <name evidence="2" type="ORF">H4F48_22100</name>
</gene>
<feature type="transmembrane region" description="Helical" evidence="1">
    <location>
        <begin position="32"/>
        <end position="53"/>
    </location>
</feature>